<reference evidence="1 2" key="1">
    <citation type="submission" date="2023-08" db="EMBL/GenBank/DDBJ databases">
        <title>Annotated Genome Sequence of Vanrija albida AlHP1.</title>
        <authorList>
            <person name="Herzog R."/>
        </authorList>
    </citation>
    <scope>NUCLEOTIDE SEQUENCE [LARGE SCALE GENOMIC DNA]</scope>
    <source>
        <strain evidence="1 2">AlHP1</strain>
    </source>
</reference>
<dbReference type="Proteomes" id="UP001565368">
    <property type="component" value="Unassembled WGS sequence"/>
</dbReference>
<accession>A0ABR3Q7W1</accession>
<gene>
    <name evidence="1" type="ORF">Q8F55_001684</name>
</gene>
<evidence type="ECO:0000313" key="2">
    <source>
        <dbReference type="Proteomes" id="UP001565368"/>
    </source>
</evidence>
<sequence>MGGAFSVGFRRIPHADPEPLHFAGEGLDSFANAVQAYLWARITAWRAVFGKTKYPTSIILELTTESAAEEDYWNPWLMPEYNMHLAKQLDGFARAIVRHEVRSFRDFPPSGEKKHLFIRHPLQYPSINTTGGASNRWKTVLRDRLELHVQLVMSRDFRVTQDEREEEAERIKSRGYYRVVLAAAQ</sequence>
<proteinExistence type="predicted"/>
<evidence type="ECO:0000313" key="1">
    <source>
        <dbReference type="EMBL" id="KAL1410742.1"/>
    </source>
</evidence>
<protein>
    <submittedName>
        <fullName evidence="1">Uncharacterized protein</fullName>
    </submittedName>
</protein>
<comment type="caution">
    <text evidence="1">The sequence shown here is derived from an EMBL/GenBank/DDBJ whole genome shotgun (WGS) entry which is preliminary data.</text>
</comment>
<dbReference type="EMBL" id="JBBXJM010000002">
    <property type="protein sequence ID" value="KAL1410742.1"/>
    <property type="molecule type" value="Genomic_DNA"/>
</dbReference>
<keyword evidence="2" id="KW-1185">Reference proteome</keyword>
<organism evidence="1 2">
    <name type="scientific">Vanrija albida</name>
    <dbReference type="NCBI Taxonomy" id="181172"/>
    <lineage>
        <taxon>Eukaryota</taxon>
        <taxon>Fungi</taxon>
        <taxon>Dikarya</taxon>
        <taxon>Basidiomycota</taxon>
        <taxon>Agaricomycotina</taxon>
        <taxon>Tremellomycetes</taxon>
        <taxon>Trichosporonales</taxon>
        <taxon>Trichosporonaceae</taxon>
        <taxon>Vanrija</taxon>
    </lineage>
</organism>
<dbReference type="GeneID" id="95982727"/>
<name>A0ABR3Q7W1_9TREE</name>
<dbReference type="RefSeq" id="XP_069210686.1">
    <property type="nucleotide sequence ID" value="XM_069350300.1"/>
</dbReference>